<dbReference type="RefSeq" id="WP_148648710.1">
    <property type="nucleotide sequence ID" value="NZ_CP011131.1"/>
</dbReference>
<dbReference type="Proteomes" id="UP000829194">
    <property type="component" value="Chromosome"/>
</dbReference>
<sequence>MFMLWKAPVALAVCLCAMAAGGCATFRGAPQSLVTPKQLESKSSFKTENLIEDLVGATSESQRTLAATKLMAVCDIRYMEFRHEIVANRKHSRAASNALSLMTDVAASLTDSAGVKNNYIALSVLIQGGNNIYDKDYMFDRTLDALVAQMDANRKTKLLDIRRAMTKDIVEYPGPSALADVIDYYHAGTINGAILGVQKAANEQEQQSMVELRELEPVTQAEIAKREADTDWVGAFVDKLDKADLDKLDAFIKANGDQVASHSDDKDRLVKTKQAMNRVRKNNKAKFPDIETLKKELKKAGLPIDT</sequence>
<protein>
    <recommendedName>
        <fullName evidence="5">Lipoprotein</fullName>
    </recommendedName>
</protein>
<dbReference type="EMBL" id="CP093547">
    <property type="protein sequence ID" value="UNP30202.1"/>
    <property type="molecule type" value="Genomic_DNA"/>
</dbReference>
<evidence type="ECO:0000313" key="3">
    <source>
        <dbReference type="EMBL" id="UNP30202.1"/>
    </source>
</evidence>
<dbReference type="PROSITE" id="PS51257">
    <property type="entry name" value="PROKAR_LIPOPROTEIN"/>
    <property type="match status" value="1"/>
</dbReference>
<keyword evidence="4" id="KW-1185">Reference proteome</keyword>
<keyword evidence="2" id="KW-0732">Signal</keyword>
<accession>A0ABY3XEZ7</accession>
<feature type="region of interest" description="Disordered" evidence="1">
    <location>
        <begin position="262"/>
        <end position="283"/>
    </location>
</feature>
<reference evidence="3 4" key="1">
    <citation type="submission" date="2022-03" db="EMBL/GenBank/DDBJ databases">
        <title>Complete genome sequence of Lysobacter capsici VKM B-2533 and Lysobacter gummosus 10.1.1, promising sources of lytic agents.</title>
        <authorList>
            <person name="Tarlachkov S.V."/>
            <person name="Kudryakova I.V."/>
            <person name="Afoshin A.S."/>
            <person name="Leontyevskaya E.A."/>
            <person name="Leontyevskaya N.V."/>
        </authorList>
    </citation>
    <scope>NUCLEOTIDE SEQUENCE [LARGE SCALE GENOMIC DNA]</scope>
    <source>
        <strain evidence="3 4">10.1.1</strain>
    </source>
</reference>
<feature type="signal peptide" evidence="2">
    <location>
        <begin position="1"/>
        <end position="19"/>
    </location>
</feature>
<evidence type="ECO:0000313" key="4">
    <source>
        <dbReference type="Proteomes" id="UP000829194"/>
    </source>
</evidence>
<evidence type="ECO:0000256" key="2">
    <source>
        <dbReference type="SAM" id="SignalP"/>
    </source>
</evidence>
<name>A0ABY3XEZ7_9GAMM</name>
<gene>
    <name evidence="3" type="ORF">MOV92_02675</name>
</gene>
<evidence type="ECO:0008006" key="5">
    <source>
        <dbReference type="Google" id="ProtNLM"/>
    </source>
</evidence>
<feature type="chain" id="PRO_5047075620" description="Lipoprotein" evidence="2">
    <location>
        <begin position="20"/>
        <end position="306"/>
    </location>
</feature>
<organism evidence="3 4">
    <name type="scientific">Lysobacter gummosus</name>
    <dbReference type="NCBI Taxonomy" id="262324"/>
    <lineage>
        <taxon>Bacteria</taxon>
        <taxon>Pseudomonadati</taxon>
        <taxon>Pseudomonadota</taxon>
        <taxon>Gammaproteobacteria</taxon>
        <taxon>Lysobacterales</taxon>
        <taxon>Lysobacteraceae</taxon>
        <taxon>Lysobacter</taxon>
    </lineage>
</organism>
<proteinExistence type="predicted"/>
<evidence type="ECO:0000256" key="1">
    <source>
        <dbReference type="SAM" id="MobiDB-lite"/>
    </source>
</evidence>